<feature type="compositionally biased region" description="Polar residues" evidence="1">
    <location>
        <begin position="33"/>
        <end position="42"/>
    </location>
</feature>
<feature type="compositionally biased region" description="Polar residues" evidence="1">
    <location>
        <begin position="653"/>
        <end position="663"/>
    </location>
</feature>
<gene>
    <name evidence="3" type="primary">LOC108670847</name>
</gene>
<feature type="compositionally biased region" description="Polar residues" evidence="1">
    <location>
        <begin position="564"/>
        <end position="582"/>
    </location>
</feature>
<organism evidence="2 3">
    <name type="scientific">Hyalella azteca</name>
    <name type="common">Amphipod</name>
    <dbReference type="NCBI Taxonomy" id="294128"/>
    <lineage>
        <taxon>Eukaryota</taxon>
        <taxon>Metazoa</taxon>
        <taxon>Ecdysozoa</taxon>
        <taxon>Arthropoda</taxon>
        <taxon>Crustacea</taxon>
        <taxon>Multicrustacea</taxon>
        <taxon>Malacostraca</taxon>
        <taxon>Eumalacostraca</taxon>
        <taxon>Peracarida</taxon>
        <taxon>Amphipoda</taxon>
        <taxon>Senticaudata</taxon>
        <taxon>Talitrida</taxon>
        <taxon>Talitroidea</taxon>
        <taxon>Hyalellidae</taxon>
        <taxon>Hyalella</taxon>
    </lineage>
</organism>
<reference evidence="3" key="1">
    <citation type="submission" date="2025-08" db="UniProtKB">
        <authorList>
            <consortium name="RefSeq"/>
        </authorList>
    </citation>
    <scope>IDENTIFICATION</scope>
    <source>
        <tissue evidence="3">Whole organism</tissue>
    </source>
</reference>
<evidence type="ECO:0000313" key="3">
    <source>
        <dbReference type="RefSeq" id="XP_018013825.1"/>
    </source>
</evidence>
<accession>A0A8B7NJJ6</accession>
<dbReference type="AlphaFoldDB" id="A0A8B7NJJ6"/>
<name>A0A8B7NJJ6_HYAAZ</name>
<evidence type="ECO:0000313" key="2">
    <source>
        <dbReference type="Proteomes" id="UP000694843"/>
    </source>
</evidence>
<feature type="region of interest" description="Disordered" evidence="1">
    <location>
        <begin position="438"/>
        <end position="582"/>
    </location>
</feature>
<feature type="region of interest" description="Disordered" evidence="1">
    <location>
        <begin position="267"/>
        <end position="289"/>
    </location>
</feature>
<feature type="compositionally biased region" description="Basic and acidic residues" evidence="1">
    <location>
        <begin position="502"/>
        <end position="514"/>
    </location>
</feature>
<feature type="compositionally biased region" description="Basic and acidic residues" evidence="1">
    <location>
        <begin position="707"/>
        <end position="719"/>
    </location>
</feature>
<feature type="region of interest" description="Disordered" evidence="1">
    <location>
        <begin position="616"/>
        <end position="671"/>
    </location>
</feature>
<dbReference type="Proteomes" id="UP000694843">
    <property type="component" value="Unplaced"/>
</dbReference>
<dbReference type="RefSeq" id="XP_018013825.1">
    <property type="nucleotide sequence ID" value="XM_018158336.2"/>
</dbReference>
<feature type="compositionally biased region" description="Polar residues" evidence="1">
    <location>
        <begin position="462"/>
        <end position="480"/>
    </location>
</feature>
<protein>
    <submittedName>
        <fullName evidence="3">Uncharacterized protein LOC108670847</fullName>
    </submittedName>
</protein>
<feature type="compositionally biased region" description="Polar residues" evidence="1">
    <location>
        <begin position="818"/>
        <end position="833"/>
    </location>
</feature>
<feature type="compositionally biased region" description="Polar residues" evidence="1">
    <location>
        <begin position="200"/>
        <end position="226"/>
    </location>
</feature>
<keyword evidence="2" id="KW-1185">Reference proteome</keyword>
<feature type="region of interest" description="Disordered" evidence="1">
    <location>
        <begin position="30"/>
        <end position="66"/>
    </location>
</feature>
<evidence type="ECO:0000256" key="1">
    <source>
        <dbReference type="SAM" id="MobiDB-lite"/>
    </source>
</evidence>
<feature type="region of interest" description="Disordered" evidence="1">
    <location>
        <begin position="784"/>
        <end position="833"/>
    </location>
</feature>
<feature type="region of interest" description="Disordered" evidence="1">
    <location>
        <begin position="862"/>
        <end position="900"/>
    </location>
</feature>
<sequence>MDSRWSNGGLYYAVQQNPDAECDISHKLHESSRQSVKFPTRNSSDDAAIGLDEEDADDCKSEADDPQTDVVEASVVACQPMALRHKTVPVKSREHLFTRKNSWDRVCSNLDYLKVKTCREMSLDGAQTKSQCYLISPDEKFPTSSEHKISCVPLGGASASDETDEPNVKVKTSHGSISSFFEPKEIDFIEKTKFDDSAAINSKNPTCPSLSSPSKTVRNKSGSSRASLDDAPSLSRPVSLRNFSSQNCASTRLSYKSFSALESSSDSCTPGCSSDSAPASSPNPKPRASFKLVPDLEVPDPDEVQNKNLLQLAESFIKNNSLMRKPCKEYLDRASYRRAKLEHHLSLVSTVQGIDVCSLSCASVASYRTINEQSTFDLQDTPPKPVSRSSVRKSLNFENLKNSSKKNVSATSSLSINAGAGSVELFSLEDLLESTCEGDKTDVDSKSNSPVQLIKPLGDPNKSFSCNGFINESPRKSGNSPRKRTTELDSNGWQTYNASDLSTEKPDDSLKEDGAVGFVEAPFTNEWDDAPSPLSKTFNNSPMCKETNAKNTSSTSFEDDPEANSFTSGKTGKPSNLLSSSPIRKQSSLLATGNSSDVLDDYQPFDCDDPIISATDKSFSTPKKRDANASMYESSPRSGLNDFSGFNKGLNLSKHSQNSNGGKNSDFKNNSYSNNDYLNDVVFSKPSSYNDYNTDLDLITCDEDEWPKLGNDDDVSKTDYDDDNFGSVDAEPRCRELSMFDKDDVDTATHLNTSNSSSKSSQKNSRSFVRPFATLSGISPTYKKRNSFKFDEDPRFAPSEPRHNKDYDMDFDGDDVDQTNCGGYKNNNNSGCVSQSYRRSRRLHSANNSQYEDLFEFGTRDEDLEDPFSTSEDQTNSSAPQNGDATQRPVDDDDDEGPSFQLNKHIKLSKKGISLGAMGCELSIGRNVELNIFGKKTATLV</sequence>
<feature type="compositionally biased region" description="Polar residues" evidence="1">
    <location>
        <begin position="868"/>
        <end position="885"/>
    </location>
</feature>
<proteinExistence type="predicted"/>
<feature type="region of interest" description="Disordered" evidence="1">
    <location>
        <begin position="200"/>
        <end position="236"/>
    </location>
</feature>
<feature type="compositionally biased region" description="Polar residues" evidence="1">
    <location>
        <begin position="488"/>
        <end position="501"/>
    </location>
</feature>
<feature type="region of interest" description="Disordered" evidence="1">
    <location>
        <begin position="707"/>
        <end position="729"/>
    </location>
</feature>
<feature type="compositionally biased region" description="Basic and acidic residues" evidence="1">
    <location>
        <begin position="788"/>
        <end position="808"/>
    </location>
</feature>
<dbReference type="KEGG" id="hazt:108670847"/>
<dbReference type="GeneID" id="108670847"/>